<feature type="transmembrane region" description="Helical" evidence="7">
    <location>
        <begin position="34"/>
        <end position="52"/>
    </location>
</feature>
<feature type="transmembrane region" description="Helical" evidence="7">
    <location>
        <begin position="218"/>
        <end position="245"/>
    </location>
</feature>
<feature type="transmembrane region" description="Helical" evidence="7">
    <location>
        <begin position="283"/>
        <end position="305"/>
    </location>
</feature>
<evidence type="ECO:0000313" key="8">
    <source>
        <dbReference type="EMBL" id="GAA1705975.1"/>
    </source>
</evidence>
<feature type="transmembrane region" description="Helical" evidence="7">
    <location>
        <begin position="183"/>
        <end position="206"/>
    </location>
</feature>
<proteinExistence type="predicted"/>
<dbReference type="RefSeq" id="WP_344073136.1">
    <property type="nucleotide sequence ID" value="NZ_BAAAPL010000002.1"/>
</dbReference>
<feature type="transmembrane region" description="Helical" evidence="7">
    <location>
        <begin position="6"/>
        <end position="22"/>
    </location>
</feature>
<keyword evidence="3" id="KW-1003">Cell membrane</keyword>
<evidence type="ECO:0000256" key="3">
    <source>
        <dbReference type="ARBA" id="ARBA00022475"/>
    </source>
</evidence>
<keyword evidence="5 7" id="KW-1133">Transmembrane helix</keyword>
<dbReference type="PANTHER" id="PTHR36838:SF3">
    <property type="entry name" value="TRANSPORTER AUXIN EFFLUX CARRIER EC FAMILY"/>
    <property type="match status" value="1"/>
</dbReference>
<evidence type="ECO:0000256" key="5">
    <source>
        <dbReference type="ARBA" id="ARBA00022989"/>
    </source>
</evidence>
<evidence type="ECO:0000313" key="9">
    <source>
        <dbReference type="Proteomes" id="UP001501690"/>
    </source>
</evidence>
<comment type="caution">
    <text evidence="8">The sequence shown here is derived from an EMBL/GenBank/DDBJ whole genome shotgun (WGS) entry which is preliminary data.</text>
</comment>
<dbReference type="InterPro" id="IPR004776">
    <property type="entry name" value="Mem_transp_PIN-like"/>
</dbReference>
<dbReference type="EMBL" id="BAAAPL010000002">
    <property type="protein sequence ID" value="GAA1705975.1"/>
    <property type="molecule type" value="Genomic_DNA"/>
</dbReference>
<accession>A0ABN2IJ08</accession>
<dbReference type="Proteomes" id="UP001501690">
    <property type="component" value="Unassembled WGS sequence"/>
</dbReference>
<feature type="transmembrane region" description="Helical" evidence="7">
    <location>
        <begin position="251"/>
        <end position="271"/>
    </location>
</feature>
<gene>
    <name evidence="8" type="ORF">GCM10009808_24950</name>
</gene>
<organism evidence="8 9">
    <name type="scientific">Microbacterium sediminicola</name>
    <dbReference type="NCBI Taxonomy" id="415210"/>
    <lineage>
        <taxon>Bacteria</taxon>
        <taxon>Bacillati</taxon>
        <taxon>Actinomycetota</taxon>
        <taxon>Actinomycetes</taxon>
        <taxon>Micrococcales</taxon>
        <taxon>Microbacteriaceae</taxon>
        <taxon>Microbacterium</taxon>
    </lineage>
</organism>
<sequence length="306" mass="31208">MGEVLLAYGGIAVIVAAGYAISRTGVLGDRAQSTLVGLAFYLLIPPLLFEAVADVDLGLLLSPYMGVVAGTALAATSVGVVCGLSRRGARDSAVPLGLAGSYPNAVNMGIPIATQLFGDIRFITPLVLFELVVIIPVSLFAFEYIAHRPVRWRRLGLALATNPLLLASIAGLTFAVAGWSVPAIIGVPFGILGGAAIPLVLLSFGMSLHTLPPLRSGAVVATGLTSAAKLIVAPLAALGLGLLFHLEPGELFAVVALSALPTAQNAFVFAQRYGKSAPAVRDTVFVTTVASGAVMIAIVGIFAALG</sequence>
<evidence type="ECO:0000256" key="4">
    <source>
        <dbReference type="ARBA" id="ARBA00022692"/>
    </source>
</evidence>
<feature type="transmembrane region" description="Helical" evidence="7">
    <location>
        <begin position="64"/>
        <end position="84"/>
    </location>
</feature>
<evidence type="ECO:0000256" key="1">
    <source>
        <dbReference type="ARBA" id="ARBA00004141"/>
    </source>
</evidence>
<comment type="subcellular location">
    <subcellularLocation>
        <location evidence="1">Membrane</location>
        <topology evidence="1">Multi-pass membrane protein</topology>
    </subcellularLocation>
</comment>
<evidence type="ECO:0000256" key="7">
    <source>
        <dbReference type="SAM" id="Phobius"/>
    </source>
</evidence>
<evidence type="ECO:0000256" key="6">
    <source>
        <dbReference type="ARBA" id="ARBA00023136"/>
    </source>
</evidence>
<dbReference type="PANTHER" id="PTHR36838">
    <property type="entry name" value="AUXIN EFFLUX CARRIER FAMILY PROTEIN"/>
    <property type="match status" value="1"/>
</dbReference>
<keyword evidence="9" id="KW-1185">Reference proteome</keyword>
<keyword evidence="6 7" id="KW-0472">Membrane</keyword>
<reference evidence="8 9" key="1">
    <citation type="journal article" date="2019" name="Int. J. Syst. Evol. Microbiol.">
        <title>The Global Catalogue of Microorganisms (GCM) 10K type strain sequencing project: providing services to taxonomists for standard genome sequencing and annotation.</title>
        <authorList>
            <consortium name="The Broad Institute Genomics Platform"/>
            <consortium name="The Broad Institute Genome Sequencing Center for Infectious Disease"/>
            <person name="Wu L."/>
            <person name="Ma J."/>
        </authorList>
    </citation>
    <scope>NUCLEOTIDE SEQUENCE [LARGE SCALE GENOMIC DNA]</scope>
    <source>
        <strain evidence="8 9">JCM 15577</strain>
    </source>
</reference>
<evidence type="ECO:0000256" key="2">
    <source>
        <dbReference type="ARBA" id="ARBA00022448"/>
    </source>
</evidence>
<feature type="transmembrane region" description="Helical" evidence="7">
    <location>
        <begin position="96"/>
        <end position="117"/>
    </location>
</feature>
<keyword evidence="2" id="KW-0813">Transport</keyword>
<protein>
    <submittedName>
        <fullName evidence="8">AEC family transporter</fullName>
    </submittedName>
</protein>
<dbReference type="Pfam" id="PF03547">
    <property type="entry name" value="Mem_trans"/>
    <property type="match status" value="2"/>
</dbReference>
<feature type="transmembrane region" description="Helical" evidence="7">
    <location>
        <begin position="123"/>
        <end position="145"/>
    </location>
</feature>
<name>A0ABN2IJ08_9MICO</name>
<feature type="transmembrane region" description="Helical" evidence="7">
    <location>
        <begin position="157"/>
        <end position="177"/>
    </location>
</feature>
<keyword evidence="4 7" id="KW-0812">Transmembrane</keyword>